<gene>
    <name evidence="15" type="ORF">CEXT_182031</name>
</gene>
<accession>A0AAV4Y5R1</accession>
<evidence type="ECO:0000256" key="13">
    <source>
        <dbReference type="SAM" id="MobiDB-lite"/>
    </source>
</evidence>
<comment type="caution">
    <text evidence="15">The sequence shown here is derived from an EMBL/GenBank/DDBJ whole genome shotgun (WGS) entry which is preliminary data.</text>
</comment>
<feature type="domain" description="C2H2-type" evidence="14">
    <location>
        <begin position="340"/>
        <end position="367"/>
    </location>
</feature>
<evidence type="ECO:0000256" key="11">
    <source>
        <dbReference type="ARBA" id="ARBA00023242"/>
    </source>
</evidence>
<dbReference type="GO" id="GO:0000981">
    <property type="term" value="F:DNA-binding transcription factor activity, RNA polymerase II-specific"/>
    <property type="evidence" value="ECO:0007669"/>
    <property type="project" value="TreeGrafter"/>
</dbReference>
<evidence type="ECO:0000313" key="15">
    <source>
        <dbReference type="EMBL" id="GIZ01555.1"/>
    </source>
</evidence>
<evidence type="ECO:0000256" key="3">
    <source>
        <dbReference type="ARBA" id="ARBA00006991"/>
    </source>
</evidence>
<dbReference type="GO" id="GO:0003677">
    <property type="term" value="F:DNA binding"/>
    <property type="evidence" value="ECO:0007669"/>
    <property type="project" value="UniProtKB-KW"/>
</dbReference>
<feature type="domain" description="C2H2-type" evidence="14">
    <location>
        <begin position="396"/>
        <end position="423"/>
    </location>
</feature>
<keyword evidence="10" id="KW-0804">Transcription</keyword>
<evidence type="ECO:0000256" key="1">
    <source>
        <dbReference type="ARBA" id="ARBA00003767"/>
    </source>
</evidence>
<dbReference type="SUPFAM" id="SSF57667">
    <property type="entry name" value="beta-beta-alpha zinc fingers"/>
    <property type="match status" value="3"/>
</dbReference>
<evidence type="ECO:0000256" key="4">
    <source>
        <dbReference type="ARBA" id="ARBA00022723"/>
    </source>
</evidence>
<evidence type="ECO:0000256" key="7">
    <source>
        <dbReference type="ARBA" id="ARBA00022833"/>
    </source>
</evidence>
<dbReference type="Pfam" id="PF00096">
    <property type="entry name" value="zf-C2H2"/>
    <property type="match status" value="3"/>
</dbReference>
<feature type="compositionally biased region" description="Polar residues" evidence="13">
    <location>
        <begin position="156"/>
        <end position="165"/>
    </location>
</feature>
<keyword evidence="7" id="KW-0862">Zinc</keyword>
<evidence type="ECO:0000256" key="2">
    <source>
        <dbReference type="ARBA" id="ARBA00004123"/>
    </source>
</evidence>
<organism evidence="15 16">
    <name type="scientific">Caerostris extrusa</name>
    <name type="common">Bark spider</name>
    <name type="synonym">Caerostris bankana</name>
    <dbReference type="NCBI Taxonomy" id="172846"/>
    <lineage>
        <taxon>Eukaryota</taxon>
        <taxon>Metazoa</taxon>
        <taxon>Ecdysozoa</taxon>
        <taxon>Arthropoda</taxon>
        <taxon>Chelicerata</taxon>
        <taxon>Arachnida</taxon>
        <taxon>Araneae</taxon>
        <taxon>Araneomorphae</taxon>
        <taxon>Entelegynae</taxon>
        <taxon>Araneoidea</taxon>
        <taxon>Araneidae</taxon>
        <taxon>Caerostris</taxon>
    </lineage>
</organism>
<dbReference type="FunFam" id="3.30.160.60:FF:000100">
    <property type="entry name" value="Zinc finger 45-like"/>
    <property type="match status" value="1"/>
</dbReference>
<feature type="domain" description="C2H2-type" evidence="14">
    <location>
        <begin position="368"/>
        <end position="395"/>
    </location>
</feature>
<dbReference type="EMBL" id="BPLR01001318">
    <property type="protein sequence ID" value="GIZ01555.1"/>
    <property type="molecule type" value="Genomic_DNA"/>
</dbReference>
<name>A0AAV4Y5R1_CAEEX</name>
<dbReference type="FunFam" id="3.30.160.60:FF:000873">
    <property type="entry name" value="Zinc finger protein 841"/>
    <property type="match status" value="1"/>
</dbReference>
<sequence>MEITKCKYCNAYVTNCEVHNCVKIGNQHRRSSATLPQCSSGNVSEDIGLITVDEMEEEALWPFLRQSNSSTLNQINQPLDQINNSRQQIIFSNMHQSNSSIQQSFLFDVHQQTDCEESSAAEMYSWYDVSTHDQYNPANSDFHFPSKPSEEENEYKSVNLQQSSEPSKILISQNSQLPDASNPWHPTNIPTSLAQQGLLPGLQQTFNQRNDLMNGMDEPHNDSSQIKYSRISLTDEVLYSTRNPIHTLNTTEQTENLPFTTLACDDPLENLLFSTLSGNSDENIFNIPETDNTNKITDPISIPGTVTVARPYKCKFCDKAYVHSSSLSKHVRTHSGDKPHQCAECGKCFADSSELRDHNTIHTVEKPYSCEECGKAFGDKSNLRRHFRIHTGEKPYNCEECGKCFASSTTLRQHISTHSGERPFACNECSKRYTRKCYLKRHMLLHAGEERSKCDSCGAEFSSEDSLEAHECRKNK</sequence>
<dbReference type="FunFam" id="3.30.160.60:FF:000325">
    <property type="entry name" value="ZFP90 zinc finger protein"/>
    <property type="match status" value="1"/>
</dbReference>
<dbReference type="Proteomes" id="UP001054945">
    <property type="component" value="Unassembled WGS sequence"/>
</dbReference>
<evidence type="ECO:0000256" key="6">
    <source>
        <dbReference type="ARBA" id="ARBA00022771"/>
    </source>
</evidence>
<dbReference type="GO" id="GO:0005634">
    <property type="term" value="C:nucleus"/>
    <property type="evidence" value="ECO:0007669"/>
    <property type="project" value="UniProtKB-SubCell"/>
</dbReference>
<keyword evidence="5" id="KW-0677">Repeat</keyword>
<dbReference type="Pfam" id="PF13465">
    <property type="entry name" value="zf-H2C2_2"/>
    <property type="match status" value="1"/>
</dbReference>
<protein>
    <recommendedName>
        <fullName evidence="14">C2H2-type domain-containing protein</fullName>
    </recommendedName>
</protein>
<comment type="function">
    <text evidence="1">May be involved in transcriptional regulation.</text>
</comment>
<keyword evidence="4" id="KW-0479">Metal-binding</keyword>
<evidence type="ECO:0000259" key="14">
    <source>
        <dbReference type="PROSITE" id="PS50157"/>
    </source>
</evidence>
<keyword evidence="9" id="KW-0238">DNA-binding</keyword>
<dbReference type="PROSITE" id="PS00028">
    <property type="entry name" value="ZINC_FINGER_C2H2_1"/>
    <property type="match status" value="5"/>
</dbReference>
<feature type="domain" description="C2H2-type" evidence="14">
    <location>
        <begin position="312"/>
        <end position="339"/>
    </location>
</feature>
<dbReference type="FunFam" id="3.30.160.60:FF:001158">
    <property type="entry name" value="zinc finger protein 22"/>
    <property type="match status" value="1"/>
</dbReference>
<comment type="subcellular location">
    <subcellularLocation>
        <location evidence="2">Nucleus</location>
    </subcellularLocation>
</comment>
<dbReference type="Gene3D" id="3.30.160.60">
    <property type="entry name" value="Classic Zinc Finger"/>
    <property type="match status" value="5"/>
</dbReference>
<keyword evidence="11" id="KW-0539">Nucleus</keyword>
<evidence type="ECO:0000256" key="5">
    <source>
        <dbReference type="ARBA" id="ARBA00022737"/>
    </source>
</evidence>
<dbReference type="PROSITE" id="PS50157">
    <property type="entry name" value="ZINC_FINGER_C2H2_2"/>
    <property type="match status" value="5"/>
</dbReference>
<reference evidence="15 16" key="1">
    <citation type="submission" date="2021-06" db="EMBL/GenBank/DDBJ databases">
        <title>Caerostris extrusa draft genome.</title>
        <authorList>
            <person name="Kono N."/>
            <person name="Arakawa K."/>
        </authorList>
    </citation>
    <scope>NUCLEOTIDE SEQUENCE [LARGE SCALE GENOMIC DNA]</scope>
</reference>
<dbReference type="PANTHER" id="PTHR24394">
    <property type="entry name" value="ZINC FINGER PROTEIN"/>
    <property type="match status" value="1"/>
</dbReference>
<dbReference type="AlphaFoldDB" id="A0AAV4Y5R1"/>
<dbReference type="PANTHER" id="PTHR24394:SF48">
    <property type="entry name" value="ZINC FINGER PROTEIN 771"/>
    <property type="match status" value="1"/>
</dbReference>
<feature type="domain" description="C2H2-type" evidence="14">
    <location>
        <begin position="424"/>
        <end position="451"/>
    </location>
</feature>
<dbReference type="InterPro" id="IPR013087">
    <property type="entry name" value="Znf_C2H2_type"/>
</dbReference>
<dbReference type="FunFam" id="3.30.160.60:FF:001134">
    <property type="entry name" value="Zinc finger protein 70"/>
    <property type="match status" value="1"/>
</dbReference>
<evidence type="ECO:0000256" key="8">
    <source>
        <dbReference type="ARBA" id="ARBA00023015"/>
    </source>
</evidence>
<proteinExistence type="inferred from homology"/>
<dbReference type="SMART" id="SM00355">
    <property type="entry name" value="ZnF_C2H2"/>
    <property type="match status" value="6"/>
</dbReference>
<comment type="similarity">
    <text evidence="3">Belongs to the krueppel C2H2-type zinc-finger protein family.</text>
</comment>
<dbReference type="GO" id="GO:0008270">
    <property type="term" value="F:zinc ion binding"/>
    <property type="evidence" value="ECO:0007669"/>
    <property type="project" value="UniProtKB-KW"/>
</dbReference>
<keyword evidence="8" id="KW-0805">Transcription regulation</keyword>
<keyword evidence="6 12" id="KW-0863">Zinc-finger</keyword>
<evidence type="ECO:0000256" key="10">
    <source>
        <dbReference type="ARBA" id="ARBA00023163"/>
    </source>
</evidence>
<feature type="region of interest" description="Disordered" evidence="13">
    <location>
        <begin position="137"/>
        <end position="165"/>
    </location>
</feature>
<dbReference type="InterPro" id="IPR036236">
    <property type="entry name" value="Znf_C2H2_sf"/>
</dbReference>
<evidence type="ECO:0000313" key="16">
    <source>
        <dbReference type="Proteomes" id="UP001054945"/>
    </source>
</evidence>
<keyword evidence="16" id="KW-1185">Reference proteome</keyword>
<evidence type="ECO:0000256" key="9">
    <source>
        <dbReference type="ARBA" id="ARBA00023125"/>
    </source>
</evidence>
<evidence type="ECO:0000256" key="12">
    <source>
        <dbReference type="PROSITE-ProRule" id="PRU00042"/>
    </source>
</evidence>